<evidence type="ECO:0000259" key="1">
    <source>
        <dbReference type="Pfam" id="PF00581"/>
    </source>
</evidence>
<protein>
    <recommendedName>
        <fullName evidence="1">Rhodanese domain-containing protein</fullName>
    </recommendedName>
</protein>
<name>A0A6C0IRK2_9ZZZZ</name>
<evidence type="ECO:0000313" key="2">
    <source>
        <dbReference type="EMBL" id="QHT95838.1"/>
    </source>
</evidence>
<proteinExistence type="predicted"/>
<sequence>MGQTTSIQNINYEDIQTIIKTPEVFLLINTLPISEQQCLISNTLNASKEEELINEYLNANRNIRIVIYGKNCNDENVINKCNKLATMGFYNLYCYNGGLFEWLLLQDIYGTELFPTTKKEIDLLKYKPTSILNMRLLEY</sequence>
<dbReference type="SUPFAM" id="SSF52821">
    <property type="entry name" value="Rhodanese/Cell cycle control phosphatase"/>
    <property type="match status" value="1"/>
</dbReference>
<dbReference type="AlphaFoldDB" id="A0A6C0IRK2"/>
<accession>A0A6C0IRK2</accession>
<dbReference type="EMBL" id="MN740246">
    <property type="protein sequence ID" value="QHT95838.1"/>
    <property type="molecule type" value="Genomic_DNA"/>
</dbReference>
<dbReference type="Pfam" id="PF00581">
    <property type="entry name" value="Rhodanese"/>
    <property type="match status" value="1"/>
</dbReference>
<dbReference type="InterPro" id="IPR036873">
    <property type="entry name" value="Rhodanese-like_dom_sf"/>
</dbReference>
<dbReference type="InterPro" id="IPR001763">
    <property type="entry name" value="Rhodanese-like_dom"/>
</dbReference>
<organism evidence="2">
    <name type="scientific">viral metagenome</name>
    <dbReference type="NCBI Taxonomy" id="1070528"/>
    <lineage>
        <taxon>unclassified sequences</taxon>
        <taxon>metagenomes</taxon>
        <taxon>organismal metagenomes</taxon>
    </lineage>
</organism>
<feature type="domain" description="Rhodanese" evidence="1">
    <location>
        <begin position="42"/>
        <end position="103"/>
    </location>
</feature>
<reference evidence="2" key="1">
    <citation type="journal article" date="2020" name="Nature">
        <title>Giant virus diversity and host interactions through global metagenomics.</title>
        <authorList>
            <person name="Schulz F."/>
            <person name="Roux S."/>
            <person name="Paez-Espino D."/>
            <person name="Jungbluth S."/>
            <person name="Walsh D.A."/>
            <person name="Denef V.J."/>
            <person name="McMahon K.D."/>
            <person name="Konstantinidis K.T."/>
            <person name="Eloe-Fadrosh E.A."/>
            <person name="Kyrpides N.C."/>
            <person name="Woyke T."/>
        </authorList>
    </citation>
    <scope>NUCLEOTIDE SEQUENCE</scope>
    <source>
        <strain evidence="2">GVMAG-M-3300024301-20</strain>
    </source>
</reference>